<dbReference type="AlphaFoldDB" id="A0A7J6NPN8"/>
<name>A0A7J6NPN8_PEROL</name>
<sequence>ESIESLKAATEEKVMAEGVCEGLKEELEKERAALAERMACLRDKLDEEVARRREAEETLEEAEAEGGELMKELNDFRAREEEMGMLREQKEKLEEVVAEKEARFSGELVMIKVELRELKAVVEAKEREIADNRQTITELEDQRCQLRGDLGDAKAACQRAVAGEARLAAKVE</sequence>
<proteinExistence type="predicted"/>
<comment type="caution">
    <text evidence="2">The sequence shown here is derived from an EMBL/GenBank/DDBJ whole genome shotgun (WGS) entry which is preliminary data.</text>
</comment>
<feature type="non-terminal residue" evidence="2">
    <location>
        <position position="172"/>
    </location>
</feature>
<organism evidence="2 3">
    <name type="scientific">Perkinsus olseni</name>
    <name type="common">Perkinsus atlanticus</name>
    <dbReference type="NCBI Taxonomy" id="32597"/>
    <lineage>
        <taxon>Eukaryota</taxon>
        <taxon>Sar</taxon>
        <taxon>Alveolata</taxon>
        <taxon>Perkinsozoa</taxon>
        <taxon>Perkinsea</taxon>
        <taxon>Perkinsida</taxon>
        <taxon>Perkinsidae</taxon>
        <taxon>Perkinsus</taxon>
    </lineage>
</organism>
<protein>
    <submittedName>
        <fullName evidence="2">Uncharacterized protein</fullName>
    </submittedName>
</protein>
<keyword evidence="1" id="KW-0175">Coiled coil</keyword>
<evidence type="ECO:0000313" key="2">
    <source>
        <dbReference type="EMBL" id="KAF4685852.1"/>
    </source>
</evidence>
<reference evidence="2 3" key="1">
    <citation type="submission" date="2020-04" db="EMBL/GenBank/DDBJ databases">
        <title>Perkinsus olseni comparative genomics.</title>
        <authorList>
            <person name="Bogema D.R."/>
        </authorList>
    </citation>
    <scope>NUCLEOTIDE SEQUENCE [LARGE SCALE GENOMIC DNA]</scope>
    <source>
        <strain evidence="2">ATCC PRA-205</strain>
    </source>
</reference>
<feature type="coiled-coil region" evidence="1">
    <location>
        <begin position="6"/>
        <end position="142"/>
    </location>
</feature>
<evidence type="ECO:0000256" key="1">
    <source>
        <dbReference type="SAM" id="Coils"/>
    </source>
</evidence>
<evidence type="ECO:0000313" key="3">
    <source>
        <dbReference type="Proteomes" id="UP000574390"/>
    </source>
</evidence>
<gene>
    <name evidence="2" type="ORF">FOZ62_021283</name>
</gene>
<dbReference type="Proteomes" id="UP000574390">
    <property type="component" value="Unassembled WGS sequence"/>
</dbReference>
<dbReference type="EMBL" id="JABANM010036988">
    <property type="protein sequence ID" value="KAF4685852.1"/>
    <property type="molecule type" value="Genomic_DNA"/>
</dbReference>
<feature type="non-terminal residue" evidence="2">
    <location>
        <position position="1"/>
    </location>
</feature>
<accession>A0A7J6NPN8</accession>